<name>A0A512RFU1_9BACT</name>
<dbReference type="InterPro" id="IPR050553">
    <property type="entry name" value="Thioredoxin_ResA/DsbE_sf"/>
</dbReference>
<dbReference type="PANTHER" id="PTHR42852">
    <property type="entry name" value="THIOL:DISULFIDE INTERCHANGE PROTEIN DSBE"/>
    <property type="match status" value="1"/>
</dbReference>
<protein>
    <recommendedName>
        <fullName evidence="1">Thioredoxin domain-containing protein</fullName>
    </recommendedName>
</protein>
<dbReference type="InterPro" id="IPR013766">
    <property type="entry name" value="Thioredoxin_domain"/>
</dbReference>
<sequence length="530" mass="60181">MFPRFVIILLLFQVQLKAQSNTAILSGSIEGAQEGDTVTMYIWDGLIDYSMRYITKHREFTSPIHDGTFKFSIPNIDEPTYFSLGLDKYKFQGQLYEVLSLYLMDSGDNVEAHLTYSKIKNRVTSGDGNFDSNKYKALFSGAGSDKYTFAFRLKSKTSSASFQNKVNFDEAKQYSLNGNEYGFAEYQLTLWDKLQKEAIEEAKCYGGKIEGNILSLLLTDCVSWIKWNKLYIYYGLAGINQRADSVTRLRRSTELNSLYDRYCVPATLKTSDSTLWTSPYLVSYINYKIINDFIRNGINTSYQGAYETIRSRYSGDFRDRLILSNYFTGNSVDYFLRPDKQEIVKDMLKTVSNYNYYTILQEYINRAALGSPIKEFSLPDASGKYISIADLKGKVVFIDLWYSGCGGCAAYYKGVLSKVEEAYKKNDDVVFITISIDGTKDLWLRGLKGGAYTGEHATNLYTDGQGTQHPFIRHYNITGYPSPFLIDKNGILVQRGTPLLSEQGLMKEIEEALAKPIASAASPHIRERTK</sequence>
<evidence type="ECO:0000313" key="2">
    <source>
        <dbReference type="EMBL" id="GEP94514.1"/>
    </source>
</evidence>
<feature type="domain" description="Thioredoxin" evidence="1">
    <location>
        <begin position="367"/>
        <end position="514"/>
    </location>
</feature>
<dbReference type="PROSITE" id="PS51352">
    <property type="entry name" value="THIOREDOXIN_2"/>
    <property type="match status" value="1"/>
</dbReference>
<dbReference type="AlphaFoldDB" id="A0A512RFU1"/>
<gene>
    <name evidence="2" type="ORF">CCY01nite_07740</name>
</gene>
<proteinExistence type="predicted"/>
<accession>A0A512RFU1</accession>
<dbReference type="InterPro" id="IPR013740">
    <property type="entry name" value="Redoxin"/>
</dbReference>
<dbReference type="Proteomes" id="UP000321436">
    <property type="component" value="Unassembled WGS sequence"/>
</dbReference>
<dbReference type="RefSeq" id="WP_146857981.1">
    <property type="nucleotide sequence ID" value="NZ_BKAU01000001.1"/>
</dbReference>
<dbReference type="EMBL" id="BKAU01000001">
    <property type="protein sequence ID" value="GEP94514.1"/>
    <property type="molecule type" value="Genomic_DNA"/>
</dbReference>
<evidence type="ECO:0000259" key="1">
    <source>
        <dbReference type="PROSITE" id="PS51352"/>
    </source>
</evidence>
<dbReference type="GO" id="GO:0016491">
    <property type="term" value="F:oxidoreductase activity"/>
    <property type="evidence" value="ECO:0007669"/>
    <property type="project" value="InterPro"/>
</dbReference>
<dbReference type="SUPFAM" id="SSF52833">
    <property type="entry name" value="Thioredoxin-like"/>
    <property type="match status" value="1"/>
</dbReference>
<keyword evidence="3" id="KW-1185">Reference proteome</keyword>
<dbReference type="Pfam" id="PF08534">
    <property type="entry name" value="Redoxin"/>
    <property type="match status" value="1"/>
</dbReference>
<dbReference type="Gene3D" id="3.40.30.10">
    <property type="entry name" value="Glutaredoxin"/>
    <property type="match status" value="1"/>
</dbReference>
<organism evidence="2 3">
    <name type="scientific">Chitinophaga cymbidii</name>
    <dbReference type="NCBI Taxonomy" id="1096750"/>
    <lineage>
        <taxon>Bacteria</taxon>
        <taxon>Pseudomonadati</taxon>
        <taxon>Bacteroidota</taxon>
        <taxon>Chitinophagia</taxon>
        <taxon>Chitinophagales</taxon>
        <taxon>Chitinophagaceae</taxon>
        <taxon>Chitinophaga</taxon>
    </lineage>
</organism>
<dbReference type="OrthoDB" id="983020at2"/>
<dbReference type="InterPro" id="IPR036249">
    <property type="entry name" value="Thioredoxin-like_sf"/>
</dbReference>
<evidence type="ECO:0000313" key="3">
    <source>
        <dbReference type="Proteomes" id="UP000321436"/>
    </source>
</evidence>
<dbReference type="PANTHER" id="PTHR42852:SF13">
    <property type="entry name" value="PROTEIN DIPZ"/>
    <property type="match status" value="1"/>
</dbReference>
<dbReference type="CDD" id="cd02966">
    <property type="entry name" value="TlpA_like_family"/>
    <property type="match status" value="1"/>
</dbReference>
<comment type="caution">
    <text evidence="2">The sequence shown here is derived from an EMBL/GenBank/DDBJ whole genome shotgun (WGS) entry which is preliminary data.</text>
</comment>
<reference evidence="2 3" key="1">
    <citation type="submission" date="2019-07" db="EMBL/GenBank/DDBJ databases">
        <title>Whole genome shotgun sequence of Chitinophaga cymbidii NBRC 109752.</title>
        <authorList>
            <person name="Hosoyama A."/>
            <person name="Uohara A."/>
            <person name="Ohji S."/>
            <person name="Ichikawa N."/>
        </authorList>
    </citation>
    <scope>NUCLEOTIDE SEQUENCE [LARGE SCALE GENOMIC DNA]</scope>
    <source>
        <strain evidence="2 3">NBRC 109752</strain>
    </source>
</reference>